<feature type="transmembrane region" description="Helical" evidence="7">
    <location>
        <begin position="129"/>
        <end position="148"/>
    </location>
</feature>
<dbReference type="GO" id="GO:0008381">
    <property type="term" value="F:mechanosensitive monoatomic ion channel activity"/>
    <property type="evidence" value="ECO:0007669"/>
    <property type="project" value="InterPro"/>
</dbReference>
<dbReference type="InterPro" id="IPR023408">
    <property type="entry name" value="MscS_beta-dom_sf"/>
</dbReference>
<feature type="transmembrane region" description="Helical" evidence="7">
    <location>
        <begin position="154"/>
        <end position="173"/>
    </location>
</feature>
<dbReference type="Gene3D" id="1.10.287.1260">
    <property type="match status" value="1"/>
</dbReference>
<dbReference type="SUPFAM" id="SSF82861">
    <property type="entry name" value="Mechanosensitive channel protein MscS (YggB), transmembrane region"/>
    <property type="match status" value="1"/>
</dbReference>
<proteinExistence type="inferred from homology"/>
<dbReference type="InterPro" id="IPR049278">
    <property type="entry name" value="MS_channel_C"/>
</dbReference>
<dbReference type="InterPro" id="IPR011066">
    <property type="entry name" value="MscS_channel_C_sf"/>
</dbReference>
<organism evidence="10 11">
    <name type="scientific">Oceanithermus desulfurans NBRC 100063</name>
    <dbReference type="NCBI Taxonomy" id="1227550"/>
    <lineage>
        <taxon>Bacteria</taxon>
        <taxon>Thermotogati</taxon>
        <taxon>Deinococcota</taxon>
        <taxon>Deinococci</taxon>
        <taxon>Thermales</taxon>
        <taxon>Thermaceae</taxon>
        <taxon>Oceanithermus</taxon>
    </lineage>
</organism>
<dbReference type="Gene3D" id="2.30.30.60">
    <property type="match status" value="1"/>
</dbReference>
<dbReference type="GO" id="GO:0005886">
    <property type="term" value="C:plasma membrane"/>
    <property type="evidence" value="ECO:0007669"/>
    <property type="project" value="UniProtKB-SubCell"/>
</dbReference>
<evidence type="ECO:0000259" key="8">
    <source>
        <dbReference type="Pfam" id="PF00924"/>
    </source>
</evidence>
<dbReference type="SUPFAM" id="SSF82689">
    <property type="entry name" value="Mechanosensitive channel protein MscS (YggB), C-terminal domain"/>
    <property type="match status" value="1"/>
</dbReference>
<dbReference type="PANTHER" id="PTHR30221">
    <property type="entry name" value="SMALL-CONDUCTANCE MECHANOSENSITIVE CHANNEL"/>
    <property type="match status" value="1"/>
</dbReference>
<evidence type="ECO:0000313" key="11">
    <source>
        <dbReference type="Proteomes" id="UP000321827"/>
    </source>
</evidence>
<feature type="transmembrane region" description="Helical" evidence="7">
    <location>
        <begin position="70"/>
        <end position="90"/>
    </location>
</feature>
<dbReference type="InterPro" id="IPR011014">
    <property type="entry name" value="MscS_channel_TM-2"/>
</dbReference>
<evidence type="ECO:0000256" key="6">
    <source>
        <dbReference type="ARBA" id="ARBA00023136"/>
    </source>
</evidence>
<dbReference type="InterPro" id="IPR045275">
    <property type="entry name" value="MscS_archaea/bacteria_type"/>
</dbReference>
<keyword evidence="6 7" id="KW-0472">Membrane</keyword>
<comment type="caution">
    <text evidence="10">The sequence shown here is derived from an EMBL/GenBank/DDBJ whole genome shotgun (WGS) entry which is preliminary data.</text>
</comment>
<sequence>MNKIWSHMRDALDRVSGAGPETAGWGERGYQAAAWVGLVVLAWAFAWLGKAFTLRAARRLAPRVRRRLAGGWDLVFWGAALVFAVAVFGLGDPQQAARAVAKLLFVYLVWVGLEALIEGRLVRRGFDPNLVLLLRYVTLTLLVIWAAYMVAGAQIAPVIGALGVLGLAVGLAAQDTFSNFIAGIILLMDRPFKIGDWVQIGGEYGQVEGLTLRTTRLRTPDNESVAIPNAVVAGGEIKNLSAGGPLRLRIPVGVAYRHDTREVRQALEAVVAAHSKLLKDPAPAVLVTGLGDNSVDFTLVVWIPEREIPNYPVVAAELTEAAKIALDEAGFEIPFPQRTVWFPEPLRVVQEAPSDG</sequence>
<evidence type="ECO:0000256" key="2">
    <source>
        <dbReference type="ARBA" id="ARBA00008017"/>
    </source>
</evidence>
<reference evidence="10 11" key="1">
    <citation type="submission" date="2019-07" db="EMBL/GenBank/DDBJ databases">
        <title>Whole genome shotgun sequence of Oceanithermus desulfurans NBRC 100063.</title>
        <authorList>
            <person name="Hosoyama A."/>
            <person name="Uohara A."/>
            <person name="Ohji S."/>
            <person name="Ichikawa N."/>
        </authorList>
    </citation>
    <scope>NUCLEOTIDE SEQUENCE [LARGE SCALE GENOMIC DNA]</scope>
    <source>
        <strain evidence="10 11">NBRC 100063</strain>
    </source>
</reference>
<dbReference type="InterPro" id="IPR006685">
    <property type="entry name" value="MscS_channel_2nd"/>
</dbReference>
<evidence type="ECO:0000256" key="3">
    <source>
        <dbReference type="ARBA" id="ARBA00022475"/>
    </source>
</evidence>
<evidence type="ECO:0000256" key="4">
    <source>
        <dbReference type="ARBA" id="ARBA00022692"/>
    </source>
</evidence>
<dbReference type="Pfam" id="PF21082">
    <property type="entry name" value="MS_channel_3rd"/>
    <property type="match status" value="1"/>
</dbReference>
<evidence type="ECO:0000259" key="9">
    <source>
        <dbReference type="Pfam" id="PF21082"/>
    </source>
</evidence>
<feature type="domain" description="Mechanosensitive ion channel MscS C-terminal" evidence="9">
    <location>
        <begin position="249"/>
        <end position="333"/>
    </location>
</feature>
<feature type="transmembrane region" description="Helical" evidence="7">
    <location>
        <begin position="32"/>
        <end position="49"/>
    </location>
</feature>
<name>A0A511RKT4_9DEIN</name>
<keyword evidence="3" id="KW-1003">Cell membrane</keyword>
<keyword evidence="5 7" id="KW-1133">Transmembrane helix</keyword>
<dbReference type="AlphaFoldDB" id="A0A511RKT4"/>
<dbReference type="EMBL" id="BJXN01000011">
    <property type="protein sequence ID" value="GEM90268.1"/>
    <property type="molecule type" value="Genomic_DNA"/>
</dbReference>
<evidence type="ECO:0000256" key="5">
    <source>
        <dbReference type="ARBA" id="ARBA00022989"/>
    </source>
</evidence>
<dbReference type="Pfam" id="PF00924">
    <property type="entry name" value="MS_channel_2nd"/>
    <property type="match status" value="1"/>
</dbReference>
<evidence type="ECO:0000313" key="10">
    <source>
        <dbReference type="EMBL" id="GEM90268.1"/>
    </source>
</evidence>
<dbReference type="PANTHER" id="PTHR30221:SF1">
    <property type="entry name" value="SMALL-CONDUCTANCE MECHANOSENSITIVE CHANNEL"/>
    <property type="match status" value="1"/>
</dbReference>
<dbReference type="InterPro" id="IPR010920">
    <property type="entry name" value="LSM_dom_sf"/>
</dbReference>
<keyword evidence="4 7" id="KW-0812">Transmembrane</keyword>
<dbReference type="Gene3D" id="3.30.70.100">
    <property type="match status" value="1"/>
</dbReference>
<feature type="transmembrane region" description="Helical" evidence="7">
    <location>
        <begin position="96"/>
        <end position="117"/>
    </location>
</feature>
<gene>
    <name evidence="10" type="ORF">ODE01S_17020</name>
</gene>
<evidence type="ECO:0008006" key="12">
    <source>
        <dbReference type="Google" id="ProtNLM"/>
    </source>
</evidence>
<dbReference type="Proteomes" id="UP000321827">
    <property type="component" value="Unassembled WGS sequence"/>
</dbReference>
<dbReference type="SUPFAM" id="SSF50182">
    <property type="entry name" value="Sm-like ribonucleoproteins"/>
    <property type="match status" value="1"/>
</dbReference>
<dbReference type="OrthoDB" id="9809206at2"/>
<evidence type="ECO:0000256" key="1">
    <source>
        <dbReference type="ARBA" id="ARBA00004651"/>
    </source>
</evidence>
<feature type="domain" description="Mechanosensitive ion channel MscS" evidence="8">
    <location>
        <begin position="175"/>
        <end position="241"/>
    </location>
</feature>
<comment type="similarity">
    <text evidence="2">Belongs to the MscS (TC 1.A.23) family.</text>
</comment>
<comment type="subcellular location">
    <subcellularLocation>
        <location evidence="1">Cell membrane</location>
        <topology evidence="1">Multi-pass membrane protein</topology>
    </subcellularLocation>
</comment>
<dbReference type="RefSeq" id="WP_147147861.1">
    <property type="nucleotide sequence ID" value="NZ_BJXN01000011.1"/>
</dbReference>
<accession>A0A511RKT4</accession>
<protein>
    <recommendedName>
        <fullName evidence="12">Mechanosensitive ion channel protein MscS</fullName>
    </recommendedName>
</protein>
<evidence type="ECO:0000256" key="7">
    <source>
        <dbReference type="SAM" id="Phobius"/>
    </source>
</evidence>